<feature type="region of interest" description="Disordered" evidence="9">
    <location>
        <begin position="660"/>
        <end position="706"/>
    </location>
</feature>
<evidence type="ECO:0000256" key="2">
    <source>
        <dbReference type="ARBA" id="ARBA00004496"/>
    </source>
</evidence>
<evidence type="ECO:0000256" key="9">
    <source>
        <dbReference type="SAM" id="MobiDB-lite"/>
    </source>
</evidence>
<accession>A0A1M4XRE8</accession>
<keyword evidence="4 8" id="KW-0540">Nuclease</keyword>
<dbReference type="CDD" id="cd04471">
    <property type="entry name" value="S1_RNase_R"/>
    <property type="match status" value="1"/>
</dbReference>
<dbReference type="GO" id="GO:0005829">
    <property type="term" value="C:cytosol"/>
    <property type="evidence" value="ECO:0007669"/>
    <property type="project" value="UniProtKB-ARBA"/>
</dbReference>
<dbReference type="Pfam" id="PF08206">
    <property type="entry name" value="OB_RNB"/>
    <property type="match status" value="1"/>
</dbReference>
<dbReference type="NCBIfam" id="TIGR00358">
    <property type="entry name" value="3_prime_RNase"/>
    <property type="match status" value="1"/>
</dbReference>
<comment type="similarity">
    <text evidence="8">Belongs to the RNR ribonuclease family. RNase R subfamily.</text>
</comment>
<keyword evidence="12" id="KW-1185">Reference proteome</keyword>
<name>A0A1M4XRE8_9BACT</name>
<dbReference type="PANTHER" id="PTHR23355:SF9">
    <property type="entry name" value="DIS3-LIKE EXONUCLEASE 2"/>
    <property type="match status" value="1"/>
</dbReference>
<evidence type="ECO:0000256" key="4">
    <source>
        <dbReference type="ARBA" id="ARBA00022722"/>
    </source>
</evidence>
<comment type="catalytic activity">
    <reaction evidence="1 8">
        <text>Exonucleolytic cleavage in the 3'- to 5'-direction to yield nucleoside 5'-phosphates.</text>
        <dbReference type="EC" id="3.1.13.1"/>
    </reaction>
</comment>
<dbReference type="InterPro" id="IPR012340">
    <property type="entry name" value="NA-bd_OB-fold"/>
</dbReference>
<dbReference type="InterPro" id="IPR003029">
    <property type="entry name" value="S1_domain"/>
</dbReference>
<evidence type="ECO:0000313" key="11">
    <source>
        <dbReference type="EMBL" id="SHE96021.1"/>
    </source>
</evidence>
<keyword evidence="6 8" id="KW-0269">Exonuclease</keyword>
<dbReference type="InterPro" id="IPR011805">
    <property type="entry name" value="RNase_R"/>
</dbReference>
<dbReference type="NCBIfam" id="TIGR02063">
    <property type="entry name" value="RNase_R"/>
    <property type="match status" value="1"/>
</dbReference>
<evidence type="ECO:0000256" key="7">
    <source>
        <dbReference type="ARBA" id="ARBA00022884"/>
    </source>
</evidence>
<dbReference type="Pfam" id="PF17876">
    <property type="entry name" value="CSD2"/>
    <property type="match status" value="1"/>
</dbReference>
<evidence type="ECO:0000256" key="5">
    <source>
        <dbReference type="ARBA" id="ARBA00022801"/>
    </source>
</evidence>
<dbReference type="RefSeq" id="WP_083596396.1">
    <property type="nucleotide sequence ID" value="NZ_FQUO01000004.1"/>
</dbReference>
<feature type="region of interest" description="Disordered" evidence="9">
    <location>
        <begin position="1"/>
        <end position="28"/>
    </location>
</feature>
<feature type="domain" description="S1 motif" evidence="10">
    <location>
        <begin position="572"/>
        <end position="654"/>
    </location>
</feature>
<dbReference type="OrthoDB" id="9764149at2"/>
<comment type="subcellular location">
    <subcellularLocation>
        <location evidence="2 8">Cytoplasm</location>
    </subcellularLocation>
</comment>
<dbReference type="SMART" id="SM00316">
    <property type="entry name" value="S1"/>
    <property type="match status" value="1"/>
</dbReference>
<organism evidence="11 12">
    <name type="scientific">Cnuella takakiae</name>
    <dbReference type="NCBI Taxonomy" id="1302690"/>
    <lineage>
        <taxon>Bacteria</taxon>
        <taxon>Pseudomonadati</taxon>
        <taxon>Bacteroidota</taxon>
        <taxon>Chitinophagia</taxon>
        <taxon>Chitinophagales</taxon>
        <taxon>Chitinophagaceae</taxon>
        <taxon>Cnuella</taxon>
    </lineage>
</organism>
<dbReference type="EC" id="3.1.13.1" evidence="8"/>
<dbReference type="AlphaFoldDB" id="A0A1M4XRE8"/>
<dbReference type="InterPro" id="IPR050180">
    <property type="entry name" value="RNR_Ribonuclease"/>
</dbReference>
<evidence type="ECO:0000313" key="12">
    <source>
        <dbReference type="Proteomes" id="UP000184368"/>
    </source>
</evidence>
<keyword evidence="5 8" id="KW-0378">Hydrolase</keyword>
<reference evidence="11 12" key="1">
    <citation type="submission" date="2016-11" db="EMBL/GenBank/DDBJ databases">
        <authorList>
            <person name="Jaros S."/>
            <person name="Januszkiewicz K."/>
            <person name="Wedrychowicz H."/>
        </authorList>
    </citation>
    <scope>NUCLEOTIDE SEQUENCE [LARGE SCALE GENOMIC DNA]</scope>
    <source>
        <strain evidence="11 12">DSM 26897</strain>
    </source>
</reference>
<dbReference type="PANTHER" id="PTHR23355">
    <property type="entry name" value="RIBONUCLEASE"/>
    <property type="match status" value="1"/>
</dbReference>
<feature type="compositionally biased region" description="Basic residues" evidence="9">
    <location>
        <begin position="1"/>
        <end position="12"/>
    </location>
</feature>
<evidence type="ECO:0000256" key="3">
    <source>
        <dbReference type="ARBA" id="ARBA00022490"/>
    </source>
</evidence>
<dbReference type="Gene3D" id="2.40.50.140">
    <property type="entry name" value="Nucleic acid-binding proteins"/>
    <property type="match status" value="3"/>
</dbReference>
<protein>
    <recommendedName>
        <fullName evidence="8">Ribonuclease R</fullName>
        <shortName evidence="8">RNase R</shortName>
        <ecNumber evidence="8">3.1.13.1</ecNumber>
    </recommendedName>
</protein>
<dbReference type="PROSITE" id="PS50126">
    <property type="entry name" value="S1"/>
    <property type="match status" value="1"/>
</dbReference>
<dbReference type="GO" id="GO:0008859">
    <property type="term" value="F:exoribonuclease II activity"/>
    <property type="evidence" value="ECO:0007669"/>
    <property type="project" value="UniProtKB-UniRule"/>
</dbReference>
<comment type="function">
    <text evidence="8">3'-5' exoribonuclease that releases 5'-nucleoside monophosphates and is involved in maturation of structured RNAs.</text>
</comment>
<dbReference type="InterPro" id="IPR001900">
    <property type="entry name" value="RNase_II/R"/>
</dbReference>
<dbReference type="InterPro" id="IPR013223">
    <property type="entry name" value="RNase_B_OB_dom"/>
</dbReference>
<evidence type="ECO:0000256" key="6">
    <source>
        <dbReference type="ARBA" id="ARBA00022839"/>
    </source>
</evidence>
<proteinExistence type="inferred from homology"/>
<dbReference type="GO" id="GO:0006402">
    <property type="term" value="P:mRNA catabolic process"/>
    <property type="evidence" value="ECO:0007669"/>
    <property type="project" value="TreeGrafter"/>
</dbReference>
<dbReference type="STRING" id="1302690.BUE76_14230"/>
<dbReference type="InterPro" id="IPR040476">
    <property type="entry name" value="CSD2"/>
</dbReference>
<dbReference type="SUPFAM" id="SSF50249">
    <property type="entry name" value="Nucleic acid-binding proteins"/>
    <property type="match status" value="3"/>
</dbReference>
<evidence type="ECO:0000256" key="1">
    <source>
        <dbReference type="ARBA" id="ARBA00001849"/>
    </source>
</evidence>
<evidence type="ECO:0000256" key="8">
    <source>
        <dbReference type="HAMAP-Rule" id="MF_01895"/>
    </source>
</evidence>
<feature type="compositionally biased region" description="Basic and acidic residues" evidence="9">
    <location>
        <begin position="680"/>
        <end position="696"/>
    </location>
</feature>
<keyword evidence="7 8" id="KW-0694">RNA-binding</keyword>
<dbReference type="Pfam" id="PF00773">
    <property type="entry name" value="RNB"/>
    <property type="match status" value="1"/>
</dbReference>
<dbReference type="Pfam" id="PF00575">
    <property type="entry name" value="S1"/>
    <property type="match status" value="1"/>
</dbReference>
<sequence length="706" mass="79827">MGRKNSQKKGRNRKEGSGGGGGSQQVQGRLEVTRSGMGFVVVEGVDADIMVKPNDFNTALNGDTVKVRINSSREGRRVQGVVTEVVNRKQTEFIGTLQMNKGFAFFVADSERRMPDIFIPSSAFNEAKDGERVVVRLTKWSEESGKRPEGEVVTVLNENPGQVAMKEILLENGFPLEFPDDAMEEAARIPDTIPQSEIDKRRDFRNILTFTIDPVDAKDFDDALSIKVLPNGNYEIGVHIADVSHYVTPNTALDEIAYHKATSVYLPDRVNPMLPEHISNVLCSLRPKEDKLTFSAVFEMTPKGVVKKHWVGRTVIHSDHRFTYEDVQEIIEKGEGLYSDEVMILHSIAQRIRKKRFENGAISFSSQEVRFKLDETGKPIGIVVKESKESHQLIEEFMLLANQVVATVVSKVKVNKDPIPFPYRVHDLPSEEKLTPFIAFARKFGHKFDLSTPDKIAESFNAMLEDVKGKPEQHVLEQLGIRTMAKAAYTIENIGHYGLGFENYCHFTSPIRRYPDVLAHRILQEVLDGDIHIDKKLEQKCKHCSERERAAMEAERAANKYKQVEFMQQFLGDEFDGVVSGVSSFGFWVETVEHKCEGLVSIASLSDYDDFRHVESDYMLVGGRSGRRFRIGDKVRIRVVAANLTKRQLDYEWVLTAIPEPDEEGAAEKPKAKKTRAPKAKVDKPKTTKATKEKTEKPKRKNKKEE</sequence>
<dbReference type="EMBL" id="FQUO01000004">
    <property type="protein sequence ID" value="SHE96021.1"/>
    <property type="molecule type" value="Genomic_DNA"/>
</dbReference>
<dbReference type="SMART" id="SM00357">
    <property type="entry name" value="CSP"/>
    <property type="match status" value="2"/>
</dbReference>
<dbReference type="InterPro" id="IPR011129">
    <property type="entry name" value="CSD"/>
</dbReference>
<dbReference type="Proteomes" id="UP000184368">
    <property type="component" value="Unassembled WGS sequence"/>
</dbReference>
<keyword evidence="3 8" id="KW-0963">Cytoplasm</keyword>
<evidence type="ECO:0000259" key="10">
    <source>
        <dbReference type="PROSITE" id="PS50126"/>
    </source>
</evidence>
<gene>
    <name evidence="8" type="primary">rnr</name>
    <name evidence="11" type="ORF">SAMN05444008_10410</name>
</gene>
<dbReference type="InterPro" id="IPR004476">
    <property type="entry name" value="RNase_II/RNase_R"/>
</dbReference>
<feature type="compositionally biased region" description="Basic residues" evidence="9">
    <location>
        <begin position="697"/>
        <end position="706"/>
    </location>
</feature>
<dbReference type="HAMAP" id="MF_01895">
    <property type="entry name" value="RNase_R"/>
    <property type="match status" value="1"/>
</dbReference>
<dbReference type="GO" id="GO:0003723">
    <property type="term" value="F:RNA binding"/>
    <property type="evidence" value="ECO:0007669"/>
    <property type="project" value="UniProtKB-UniRule"/>
</dbReference>
<dbReference type="SMART" id="SM00955">
    <property type="entry name" value="RNB"/>
    <property type="match status" value="1"/>
</dbReference>